<dbReference type="Proteomes" id="UP000087171">
    <property type="component" value="Chromosome Ca5"/>
</dbReference>
<dbReference type="Pfam" id="PF00400">
    <property type="entry name" value="WD40"/>
    <property type="match status" value="4"/>
</dbReference>
<keyword evidence="1 3" id="KW-0853">WD repeat</keyword>
<dbReference type="SMART" id="SM00320">
    <property type="entry name" value="WD40"/>
    <property type="match status" value="6"/>
</dbReference>
<dbReference type="KEGG" id="cam:101506760"/>
<dbReference type="PROSITE" id="PS50082">
    <property type="entry name" value="WD_REPEATS_2"/>
    <property type="match status" value="3"/>
</dbReference>
<dbReference type="AlphaFoldDB" id="A0A1S2YCP6"/>
<feature type="repeat" description="WD" evidence="3">
    <location>
        <begin position="312"/>
        <end position="344"/>
    </location>
</feature>
<dbReference type="PaxDb" id="3827-XP_004502914.1"/>
<dbReference type="GeneID" id="101506760"/>
<evidence type="ECO:0000256" key="2">
    <source>
        <dbReference type="ARBA" id="ARBA00022737"/>
    </source>
</evidence>
<dbReference type="FunFam" id="2.130.10.10:FF:000849">
    <property type="entry name" value="WD repeat-containing protein 44"/>
    <property type="match status" value="1"/>
</dbReference>
<dbReference type="SUPFAM" id="SSF50978">
    <property type="entry name" value="WD40 repeat-like"/>
    <property type="match status" value="1"/>
</dbReference>
<dbReference type="InterPro" id="IPR020472">
    <property type="entry name" value="WD40_PAC1"/>
</dbReference>
<dbReference type="eggNOG" id="KOG0283">
    <property type="taxonomic scope" value="Eukaryota"/>
</dbReference>
<gene>
    <name evidence="5" type="primary">LOC101506760</name>
</gene>
<dbReference type="PROSITE" id="PS50294">
    <property type="entry name" value="WD_REPEATS_REGION"/>
    <property type="match status" value="3"/>
</dbReference>
<evidence type="ECO:0000256" key="1">
    <source>
        <dbReference type="ARBA" id="ARBA00022574"/>
    </source>
</evidence>
<accession>A0A1S2YCP6</accession>
<dbReference type="InterPro" id="IPR036322">
    <property type="entry name" value="WD40_repeat_dom_sf"/>
</dbReference>
<dbReference type="PRINTS" id="PR00320">
    <property type="entry name" value="GPROTEINBRPT"/>
</dbReference>
<proteinExistence type="predicted"/>
<protein>
    <submittedName>
        <fullName evidence="5">WD repeat-containing protein 44-like</fullName>
    </submittedName>
</protein>
<dbReference type="RefSeq" id="XP_004502913.1">
    <property type="nucleotide sequence ID" value="XM_004502856.3"/>
</dbReference>
<keyword evidence="2" id="KW-0677">Repeat</keyword>
<organism evidence="4 5">
    <name type="scientific">Cicer arietinum</name>
    <name type="common">Chickpea</name>
    <name type="synonym">Garbanzo</name>
    <dbReference type="NCBI Taxonomy" id="3827"/>
    <lineage>
        <taxon>Eukaryota</taxon>
        <taxon>Viridiplantae</taxon>
        <taxon>Streptophyta</taxon>
        <taxon>Embryophyta</taxon>
        <taxon>Tracheophyta</taxon>
        <taxon>Spermatophyta</taxon>
        <taxon>Magnoliopsida</taxon>
        <taxon>eudicotyledons</taxon>
        <taxon>Gunneridae</taxon>
        <taxon>Pentapetalae</taxon>
        <taxon>rosids</taxon>
        <taxon>fabids</taxon>
        <taxon>Fabales</taxon>
        <taxon>Fabaceae</taxon>
        <taxon>Papilionoideae</taxon>
        <taxon>50 kb inversion clade</taxon>
        <taxon>NPAAA clade</taxon>
        <taxon>Hologalegina</taxon>
        <taxon>IRL clade</taxon>
        <taxon>Cicereae</taxon>
        <taxon>Cicer</taxon>
    </lineage>
</organism>
<dbReference type="InterPro" id="IPR040324">
    <property type="entry name" value="WDR44/Dgr2"/>
</dbReference>
<evidence type="ECO:0000313" key="4">
    <source>
        <dbReference type="Proteomes" id="UP000087171"/>
    </source>
</evidence>
<dbReference type="PANTHER" id="PTHR14221:SF31">
    <property type="entry name" value="TRANSDUCIN_WD40 REPEAT-LIKE SUPERFAMILY PROTEIN"/>
    <property type="match status" value="1"/>
</dbReference>
<dbReference type="STRING" id="3827.A0A1S2YCP6"/>
<evidence type="ECO:0000256" key="3">
    <source>
        <dbReference type="PROSITE-ProRule" id="PRU00221"/>
    </source>
</evidence>
<evidence type="ECO:0000313" key="5">
    <source>
        <dbReference type="RefSeq" id="XP_004502913.1"/>
    </source>
</evidence>
<reference evidence="4" key="1">
    <citation type="journal article" date="2013" name="Nat. Biotechnol.">
        <title>Draft genome sequence of chickpea (Cicer arietinum) provides a resource for trait improvement.</title>
        <authorList>
            <person name="Varshney R.K."/>
            <person name="Song C."/>
            <person name="Saxena R.K."/>
            <person name="Azam S."/>
            <person name="Yu S."/>
            <person name="Sharpe A.G."/>
            <person name="Cannon S."/>
            <person name="Baek J."/>
            <person name="Rosen B.D."/>
            <person name="Tar'an B."/>
            <person name="Millan T."/>
            <person name="Zhang X."/>
            <person name="Ramsay L.D."/>
            <person name="Iwata A."/>
            <person name="Wang Y."/>
            <person name="Nelson W."/>
            <person name="Farmer A.D."/>
            <person name="Gaur P.M."/>
            <person name="Soderlund C."/>
            <person name="Penmetsa R.V."/>
            <person name="Xu C."/>
            <person name="Bharti A.K."/>
            <person name="He W."/>
            <person name="Winter P."/>
            <person name="Zhao S."/>
            <person name="Hane J.K."/>
            <person name="Carrasquilla-Garcia N."/>
            <person name="Condie J.A."/>
            <person name="Upadhyaya H.D."/>
            <person name="Luo M.C."/>
            <person name="Thudi M."/>
            <person name="Gowda C.L."/>
            <person name="Singh N.P."/>
            <person name="Lichtenzveig J."/>
            <person name="Gali K.K."/>
            <person name="Rubio J."/>
            <person name="Nadarajan N."/>
            <person name="Dolezel J."/>
            <person name="Bansal K.C."/>
            <person name="Xu X."/>
            <person name="Edwards D."/>
            <person name="Zhang G."/>
            <person name="Kahl G."/>
            <person name="Gil J."/>
            <person name="Singh K.B."/>
            <person name="Datta S.K."/>
            <person name="Jackson S.A."/>
            <person name="Wang J."/>
            <person name="Cook D.R."/>
        </authorList>
    </citation>
    <scope>NUCLEOTIDE SEQUENCE [LARGE SCALE GENOMIC DNA]</scope>
    <source>
        <strain evidence="4">cv. CDC Frontier</strain>
    </source>
</reference>
<feature type="repeat" description="WD" evidence="3">
    <location>
        <begin position="185"/>
        <end position="226"/>
    </location>
</feature>
<dbReference type="InterPro" id="IPR015943">
    <property type="entry name" value="WD40/YVTN_repeat-like_dom_sf"/>
</dbReference>
<name>A0A1S2YCP6_CICAR</name>
<dbReference type="Gene3D" id="2.130.10.10">
    <property type="entry name" value="YVTN repeat-like/Quinoprotein amine dehydrogenase"/>
    <property type="match status" value="1"/>
</dbReference>
<reference evidence="5" key="2">
    <citation type="submission" date="2025-08" db="UniProtKB">
        <authorList>
            <consortium name="RefSeq"/>
        </authorList>
    </citation>
    <scope>IDENTIFICATION</scope>
    <source>
        <tissue evidence="5">Etiolated seedlings</tissue>
    </source>
</reference>
<dbReference type="OrthoDB" id="408728at2759"/>
<feature type="repeat" description="WD" evidence="3">
    <location>
        <begin position="272"/>
        <end position="312"/>
    </location>
</feature>
<dbReference type="PANTHER" id="PTHR14221">
    <property type="entry name" value="WD REPEAT DOMAIN 44"/>
    <property type="match status" value="1"/>
</dbReference>
<sequence>MLISDERDNDVFFDSLDCLAPSQDSLLTSSQEFGYDIWLNEPLSVNERREKFLQDMGLVHVSVSNGCILPAEQVSENLVASEREAKDDKQDASIPGKVDELSCSNQELIHREAGNLNESEFRAIDTGKKIMKNWWQQLVNSGKVVRGKVTSKLNNTSAKKSRRINVRHNKKNWMELSAMYIGQEIRAHKGIIWTMKFSPNGQYLATGGEDGVVRIWRVSSPNALSICFAAEDSVVNKLKDDISFSEKKQLRRPPVVLPNRILKIDESPTQELYGHSNDVMDLAWSDSNVLLSSSMDKTVRMWKIGCDRCLRVFHHKDYVTCIQFNPVNENYFISGSIDGKVRIWGIHERRVVDWADVHDVISAISYQPDGKGFVVGSLSGTCRFYVASGKHFQLEAHIRVNGKKKTSGNKITSIQFSQKNHQRVMITSRDSKVRILEGVELVQTYKGLPMSGSQMSGSFTSSGKHVISVGEDSRVYMWNSNDLGNTSSKQRKSESSCEYFRSKGVTVAVPWSGMRAERRCSCSNLADSSSLKPHQLAFTPGFRESERFSFGSWFSIDGSCRGSMTWPEENLPSWDLPIDGKLCLKDQWYHNCVPETWGLSVVAAGLDGTIKTFHNFGLPVRL</sequence>
<dbReference type="InterPro" id="IPR001680">
    <property type="entry name" value="WD40_rpt"/>
</dbReference>
<keyword evidence="4" id="KW-1185">Reference proteome</keyword>